<sequence>MPLCMLFTASKPGYILKQLQSMRRTRPTHTSSISVKIVGTGNTSSIKGTNRLQIFVIAAAFVSYETEQSYTWIMEELRGDVWPVDTDFPESQHLLCAWHLWNTMECLLKEGEIERRVGLKRALGNQSAARLTLVCERMHAYYEQKV</sequence>
<evidence type="ECO:0008006" key="3">
    <source>
        <dbReference type="Google" id="ProtNLM"/>
    </source>
</evidence>
<protein>
    <recommendedName>
        <fullName evidence="3">MULE transposase domain-containing protein</fullName>
    </recommendedName>
</protein>
<name>A0ABP9YD08_9FUNG</name>
<keyword evidence="2" id="KW-1185">Reference proteome</keyword>
<accession>A0ABP9YD08</accession>
<organism evidence="1 2">
    <name type="scientific">Helicostylum pulchrum</name>
    <dbReference type="NCBI Taxonomy" id="562976"/>
    <lineage>
        <taxon>Eukaryota</taxon>
        <taxon>Fungi</taxon>
        <taxon>Fungi incertae sedis</taxon>
        <taxon>Mucoromycota</taxon>
        <taxon>Mucoromycotina</taxon>
        <taxon>Mucoromycetes</taxon>
        <taxon>Mucorales</taxon>
        <taxon>Mucorineae</taxon>
        <taxon>Mucoraceae</taxon>
        <taxon>Helicostylum</taxon>
    </lineage>
</organism>
<evidence type="ECO:0000313" key="2">
    <source>
        <dbReference type="Proteomes" id="UP001476247"/>
    </source>
</evidence>
<proteinExistence type="predicted"/>
<gene>
    <name evidence="1" type="ORF">HPULCUR_010361</name>
</gene>
<evidence type="ECO:0000313" key="1">
    <source>
        <dbReference type="EMBL" id="GAA5804853.1"/>
    </source>
</evidence>
<dbReference type="EMBL" id="BAABUJ010000039">
    <property type="protein sequence ID" value="GAA5804853.1"/>
    <property type="molecule type" value="Genomic_DNA"/>
</dbReference>
<reference evidence="1 2" key="1">
    <citation type="submission" date="2024-04" db="EMBL/GenBank/DDBJ databases">
        <title>genome sequences of Mucor flavus KT1a and Helicostylum pulchrum KT1b strains isolation_sourced from the surface of a dry-aged beef.</title>
        <authorList>
            <person name="Toyotome T."/>
            <person name="Hosono M."/>
            <person name="Torimaru M."/>
            <person name="Fukuda K."/>
            <person name="Mikami N."/>
        </authorList>
    </citation>
    <scope>NUCLEOTIDE SEQUENCE [LARGE SCALE GENOMIC DNA]</scope>
    <source>
        <strain evidence="1 2">KT1b</strain>
    </source>
</reference>
<dbReference type="Proteomes" id="UP001476247">
    <property type="component" value="Unassembled WGS sequence"/>
</dbReference>
<comment type="caution">
    <text evidence="1">The sequence shown here is derived from an EMBL/GenBank/DDBJ whole genome shotgun (WGS) entry which is preliminary data.</text>
</comment>